<accession>A0A9X4HEH2</accession>
<dbReference type="Gene3D" id="3.20.20.140">
    <property type="entry name" value="Metal-dependent hydrolases"/>
    <property type="match status" value="1"/>
</dbReference>
<proteinExistence type="predicted"/>
<organism evidence="1 2">
    <name type="scientific">Pseudomonas shahriarae</name>
    <dbReference type="NCBI Taxonomy" id="2745512"/>
    <lineage>
        <taxon>Bacteria</taxon>
        <taxon>Pseudomonadati</taxon>
        <taxon>Pseudomonadota</taxon>
        <taxon>Gammaproteobacteria</taxon>
        <taxon>Pseudomonadales</taxon>
        <taxon>Pseudomonadaceae</taxon>
        <taxon>Pseudomonas</taxon>
    </lineage>
</organism>
<dbReference type="NCBIfam" id="NF045780">
    <property type="entry name" value="TrlF_fam_ATP"/>
    <property type="match status" value="1"/>
</dbReference>
<comment type="caution">
    <text evidence="1">The sequence shown here is derived from an EMBL/GenBank/DDBJ whole genome shotgun (WGS) entry which is preliminary data.</text>
</comment>
<dbReference type="RefSeq" id="WP_273877621.1">
    <property type="nucleotide sequence ID" value="NZ_JAMDHA010000023.1"/>
</dbReference>
<dbReference type="SUPFAM" id="SSF52540">
    <property type="entry name" value="P-loop containing nucleoside triphosphate hydrolases"/>
    <property type="match status" value="1"/>
</dbReference>
<evidence type="ECO:0000313" key="2">
    <source>
        <dbReference type="Proteomes" id="UP001148185"/>
    </source>
</evidence>
<dbReference type="Proteomes" id="UP001148185">
    <property type="component" value="Unassembled WGS sequence"/>
</dbReference>
<dbReference type="EMBL" id="JAMDHA010000023">
    <property type="protein sequence ID" value="MDD1009709.1"/>
    <property type="molecule type" value="Genomic_DNA"/>
</dbReference>
<name>A0A9X4HEH2_9PSED</name>
<dbReference type="AlphaFoldDB" id="A0A9X4HEH2"/>
<dbReference type="InterPro" id="IPR016195">
    <property type="entry name" value="Pol/histidinol_Pase-like"/>
</dbReference>
<keyword evidence="2" id="KW-1185">Reference proteome</keyword>
<protein>
    <submittedName>
        <fullName evidence="1">Uncharacterized protein</fullName>
    </submittedName>
</protein>
<sequence>MEPSRWWKCDLQVATPSWQFKLPPGQNFDFKKSDDRAAFLDLYMLKLKEQGIEIIALADHNSGDWIDDVVAAGTKHGIFVFPGCEITSHTGADGVHLIVIGDTHRTSQDFDRLIHGALGFDAQDHLPFRGEGDRRVPGTSSKSVIQILDCLPDGYLAIAPHVLSENGLISGNTVKGDIRWKSFHHPRLAAIDPGNCSVQEKESFNSRFRGRKLENFPRLNTMAFVATSDAYDLESLGRRYCWIRMGEPSIEGLRQAFLDYNARILCDWSAQLDSFPERNPNFIRHGWIKDLELGGTLSNSRTPLHLPLHHGLNVIIGGRGSGKSTVVAAIRQLFASTESLPARLRGEADTFVDSVFARAKLQAHYALPESQETMQATWEQQSGSTTTLRSECLRTDFPVTVINQKELFERASGDKDDPFLPSRSLLALLDDYIGLGANEMEKVGSWHRRTQDERSEWAQSTRAFIELTKDLKQLSQLREQVKTVQTQVNAFAAPEVKLRLARIDARRAEKLILDEENRKLTHLIDRLQAISFKPAIGENIDFSIPETLGDLQNDFLQLYNSLRSINVALADAVQNAVSTAVQAKSAWEAYEDSLWRTDAAAAEFDLNLYTEELRGKGLSPDEFGKLQEKLQITRETVKSLEAKEKLLPDSKQRVATSTSQIKALFEERRQRRIEVLDEIHHRSGRLKFVMSPFADTVRWQEAMRELCGFRADAFQNDVSGLAATLWVQDASERETRWSRWRSSLATGDFVKWQEEFKTRPQFAQRLATLEEAVRHRLATEVPDDVATMYFLRDGGDPDQENDWQLITEGSPGQRTAAMLAFVLHHGREPLILDQPEDDLDSEWISKLVVGELRDSRWRRQLIVISHNANIPVLGDADQLITLENRGGSIIVRESAAANTEPRRHIGPVEYDYVRRDIQDIMEGGVNAFIQREQRYRSETDPLKATNKD</sequence>
<dbReference type="Gene3D" id="3.40.50.300">
    <property type="entry name" value="P-loop containing nucleotide triphosphate hydrolases"/>
    <property type="match status" value="2"/>
</dbReference>
<gene>
    <name evidence="1" type="ORF">M5G27_19715</name>
</gene>
<dbReference type="SUPFAM" id="SSF89550">
    <property type="entry name" value="PHP domain-like"/>
    <property type="match status" value="1"/>
</dbReference>
<evidence type="ECO:0000313" key="1">
    <source>
        <dbReference type="EMBL" id="MDD1009709.1"/>
    </source>
</evidence>
<reference evidence="1 2" key="1">
    <citation type="submission" date="2022-05" db="EMBL/GenBank/DDBJ databases">
        <title>Novel Pseudomonas spp. Isolated from a Rainbow Trout Aquaculture Facility.</title>
        <authorList>
            <person name="Testerman T."/>
            <person name="Graf J."/>
        </authorList>
    </citation>
    <scope>NUCLEOTIDE SEQUENCE [LARGE SCALE GENOMIC DNA]</scope>
    <source>
        <strain evidence="1 2">ID1042</strain>
    </source>
</reference>
<dbReference type="InterPro" id="IPR054787">
    <property type="entry name" value="TrlF_ATPase"/>
</dbReference>
<dbReference type="InterPro" id="IPR027417">
    <property type="entry name" value="P-loop_NTPase"/>
</dbReference>